<name>A0ABQ1V574_9BACT</name>
<keyword evidence="3" id="KW-1185">Reference proteome</keyword>
<gene>
    <name evidence="2" type="ORF">GCM10011339_29930</name>
</gene>
<evidence type="ECO:0000313" key="3">
    <source>
        <dbReference type="Proteomes" id="UP000647339"/>
    </source>
</evidence>
<organism evidence="2 3">
    <name type="scientific">Echinicola rosea</name>
    <dbReference type="NCBI Taxonomy" id="1807691"/>
    <lineage>
        <taxon>Bacteria</taxon>
        <taxon>Pseudomonadati</taxon>
        <taxon>Bacteroidota</taxon>
        <taxon>Cytophagia</taxon>
        <taxon>Cytophagales</taxon>
        <taxon>Cyclobacteriaceae</taxon>
        <taxon>Echinicola</taxon>
    </lineage>
</organism>
<dbReference type="RefSeq" id="WP_137403571.1">
    <property type="nucleotide sequence ID" value="NZ_BMIU01000015.1"/>
</dbReference>
<dbReference type="EMBL" id="BMIU01000015">
    <property type="protein sequence ID" value="GGF39405.1"/>
    <property type="molecule type" value="Genomic_DNA"/>
</dbReference>
<dbReference type="PROSITE" id="PS51257">
    <property type="entry name" value="PROKAR_LIPOPROTEIN"/>
    <property type="match status" value="1"/>
</dbReference>
<proteinExistence type="predicted"/>
<keyword evidence="1" id="KW-0732">Signal</keyword>
<accession>A0ABQ1V574</accession>
<evidence type="ECO:0000313" key="2">
    <source>
        <dbReference type="EMBL" id="GGF39405.1"/>
    </source>
</evidence>
<protein>
    <submittedName>
        <fullName evidence="2">Uncharacterized protein</fullName>
    </submittedName>
</protein>
<reference evidence="3" key="1">
    <citation type="journal article" date="2019" name="Int. J. Syst. Evol. Microbiol.">
        <title>The Global Catalogue of Microorganisms (GCM) 10K type strain sequencing project: providing services to taxonomists for standard genome sequencing and annotation.</title>
        <authorList>
            <consortium name="The Broad Institute Genomics Platform"/>
            <consortium name="The Broad Institute Genome Sequencing Center for Infectious Disease"/>
            <person name="Wu L."/>
            <person name="Ma J."/>
        </authorList>
    </citation>
    <scope>NUCLEOTIDE SEQUENCE [LARGE SCALE GENOMIC DNA]</scope>
    <source>
        <strain evidence="3">CGMCC 1.15407</strain>
    </source>
</reference>
<comment type="caution">
    <text evidence="2">The sequence shown here is derived from an EMBL/GenBank/DDBJ whole genome shotgun (WGS) entry which is preliminary data.</text>
</comment>
<evidence type="ECO:0000256" key="1">
    <source>
        <dbReference type="SAM" id="SignalP"/>
    </source>
</evidence>
<feature type="signal peptide" evidence="1">
    <location>
        <begin position="1"/>
        <end position="20"/>
    </location>
</feature>
<sequence length="225" mass="25975">MRKFLHYLIFVLIIGCQTDAAEPADLGHDYMPLEVSRFWVYAVDQTLYFGAGDSESTTFYYRDRITDSYIDAEGGLIFRVVREKSTDQSTWQDHSVYTLQINKNALLRSSENLATIPLVFPPSSQKTWDANVYNSVAEDLYSSEELGRYEVNGNTYENAVKVLQEQEDDQITIRDNRYEVYAKGVGMVEQYIENLTYCSRNDCLGEQIIENGRLSHLKLIYNGQY</sequence>
<dbReference type="Proteomes" id="UP000647339">
    <property type="component" value="Unassembled WGS sequence"/>
</dbReference>
<feature type="chain" id="PRO_5047517753" evidence="1">
    <location>
        <begin position="21"/>
        <end position="225"/>
    </location>
</feature>